<protein>
    <submittedName>
        <fullName evidence="1">Uncharacterized protein</fullName>
    </submittedName>
</protein>
<evidence type="ECO:0000313" key="1">
    <source>
        <dbReference type="EMBL" id="TNN02234.1"/>
    </source>
</evidence>
<comment type="caution">
    <text evidence="1">The sequence shown here is derived from an EMBL/GenBank/DDBJ whole genome shotgun (WGS) entry which is preliminary data.</text>
</comment>
<reference evidence="1 2" key="1">
    <citation type="submission" date="2019-04" db="EMBL/GenBank/DDBJ databases">
        <title>The sequence and de novo assembly of Takifugu bimaculatus genome using PacBio and Hi-C technologies.</title>
        <authorList>
            <person name="Xu P."/>
            <person name="Liu B."/>
            <person name="Zhou Z."/>
        </authorList>
    </citation>
    <scope>NUCLEOTIDE SEQUENCE [LARGE SCALE GENOMIC DNA]</scope>
    <source>
        <strain evidence="1">TB-2018</strain>
        <tissue evidence="1">Muscle</tissue>
    </source>
</reference>
<dbReference type="AlphaFoldDB" id="A0A4Z2CDM4"/>
<gene>
    <name evidence="1" type="ORF">fugu_009721</name>
</gene>
<organism evidence="1 2">
    <name type="scientific">Takifugu bimaculatus</name>
    <dbReference type="NCBI Taxonomy" id="433685"/>
    <lineage>
        <taxon>Eukaryota</taxon>
        <taxon>Metazoa</taxon>
        <taxon>Chordata</taxon>
        <taxon>Craniata</taxon>
        <taxon>Vertebrata</taxon>
        <taxon>Euteleostomi</taxon>
        <taxon>Actinopterygii</taxon>
        <taxon>Neopterygii</taxon>
        <taxon>Teleostei</taxon>
        <taxon>Neoteleostei</taxon>
        <taxon>Acanthomorphata</taxon>
        <taxon>Eupercaria</taxon>
        <taxon>Tetraodontiformes</taxon>
        <taxon>Tetradontoidea</taxon>
        <taxon>Tetraodontidae</taxon>
        <taxon>Takifugu</taxon>
    </lineage>
</organism>
<accession>A0A4Z2CDM4</accession>
<name>A0A4Z2CDM4_9TELE</name>
<dbReference type="EMBL" id="SWLE01000002">
    <property type="protein sequence ID" value="TNN02234.1"/>
    <property type="molecule type" value="Genomic_DNA"/>
</dbReference>
<proteinExistence type="predicted"/>
<dbReference type="Proteomes" id="UP000516260">
    <property type="component" value="Chromosome 10"/>
</dbReference>
<sequence>MYTNENATTCTAAAYCELIRLDMGYTVNCSAACANNCVNTSQANCSVSCCNSTGCLNDTFVSMMLGPSTVMVTTKTPDTTPASPGTTPIIDNLNKCHTGTCSGATCYADFVLLQSCSASQPHCQLKKETVNSWTAGCTANCSGKTTCKATTPPPCYLECCNSTLTSCLWLNGTLNVPSSAVRILHFNAELIASLLCILVISFMI</sequence>
<evidence type="ECO:0000313" key="2">
    <source>
        <dbReference type="Proteomes" id="UP000516260"/>
    </source>
</evidence>
<keyword evidence="2" id="KW-1185">Reference proteome</keyword>